<gene>
    <name evidence="1" type="ORF">UX05_C0007G0029</name>
</gene>
<organism evidence="1 2">
    <name type="scientific">Candidatus Amesbacteria bacterium GW2011_GWC2_45_19</name>
    <dbReference type="NCBI Taxonomy" id="1618366"/>
    <lineage>
        <taxon>Bacteria</taxon>
        <taxon>Candidatus Amesiibacteriota</taxon>
    </lineage>
</organism>
<protein>
    <submittedName>
        <fullName evidence="1">Uncharacterized protein</fullName>
    </submittedName>
</protein>
<sequence>MPKETNQYPDYRRIPIFNLTQEEIAVLISGSNGIYYIELVAVYPQIGGLGTVLHEIAFESILESSGGAKTILVITQNPAEILAFKKATNKLGQTCFPFDRPMNINEREVVNAWLSTGPVRDFRPRPEVNLDLGIFYNFFRNWQPQIDRNIKAGELQDFLIRNGTNFDEFCDDKNAFILGFSFSK</sequence>
<dbReference type="EMBL" id="LCKS01000007">
    <property type="protein sequence ID" value="KKU02800.1"/>
    <property type="molecule type" value="Genomic_DNA"/>
</dbReference>
<dbReference type="AlphaFoldDB" id="A0A0G1Q2B3"/>
<evidence type="ECO:0000313" key="1">
    <source>
        <dbReference type="EMBL" id="KKU02800.1"/>
    </source>
</evidence>
<comment type="caution">
    <text evidence="1">The sequence shown here is derived from an EMBL/GenBank/DDBJ whole genome shotgun (WGS) entry which is preliminary data.</text>
</comment>
<name>A0A0G1Q2B3_9BACT</name>
<reference evidence="1 2" key="1">
    <citation type="journal article" date="2015" name="Nature">
        <title>rRNA introns, odd ribosomes, and small enigmatic genomes across a large radiation of phyla.</title>
        <authorList>
            <person name="Brown C.T."/>
            <person name="Hug L.A."/>
            <person name="Thomas B.C."/>
            <person name="Sharon I."/>
            <person name="Castelle C.J."/>
            <person name="Singh A."/>
            <person name="Wilkins M.J."/>
            <person name="Williams K.H."/>
            <person name="Banfield J.F."/>
        </authorList>
    </citation>
    <scope>NUCLEOTIDE SEQUENCE [LARGE SCALE GENOMIC DNA]</scope>
</reference>
<proteinExistence type="predicted"/>
<evidence type="ECO:0000313" key="2">
    <source>
        <dbReference type="Proteomes" id="UP000034264"/>
    </source>
</evidence>
<dbReference type="Proteomes" id="UP000034264">
    <property type="component" value="Unassembled WGS sequence"/>
</dbReference>
<accession>A0A0G1Q2B3</accession>